<feature type="compositionally biased region" description="Low complexity" evidence="2">
    <location>
        <begin position="91"/>
        <end position="113"/>
    </location>
</feature>
<reference evidence="5" key="1">
    <citation type="submission" date="2016-06" db="EMBL/GenBank/DDBJ databases">
        <authorList>
            <person name="Varghese N."/>
            <person name="Submissions Spin"/>
        </authorList>
    </citation>
    <scope>NUCLEOTIDE SEQUENCE [LARGE SCALE GENOMIC DNA]</scope>
    <source>
        <strain evidence="5">DSM 43909</strain>
    </source>
</reference>
<evidence type="ECO:0000313" key="4">
    <source>
        <dbReference type="EMBL" id="SCF03129.1"/>
    </source>
</evidence>
<dbReference type="RefSeq" id="WP_157744465.1">
    <property type="nucleotide sequence ID" value="NZ_LT607411.1"/>
</dbReference>
<dbReference type="EMBL" id="LT607411">
    <property type="protein sequence ID" value="SCF03129.1"/>
    <property type="molecule type" value="Genomic_DNA"/>
</dbReference>
<keyword evidence="3" id="KW-0812">Transmembrane</keyword>
<keyword evidence="3" id="KW-0472">Membrane</keyword>
<proteinExistence type="predicted"/>
<evidence type="ECO:0008006" key="6">
    <source>
        <dbReference type="Google" id="ProtNLM"/>
    </source>
</evidence>
<feature type="region of interest" description="Disordered" evidence="2">
    <location>
        <begin position="1"/>
        <end position="190"/>
    </location>
</feature>
<keyword evidence="1" id="KW-0175">Coiled coil</keyword>
<feature type="transmembrane region" description="Helical" evidence="3">
    <location>
        <begin position="836"/>
        <end position="855"/>
    </location>
</feature>
<dbReference type="OrthoDB" id="4317910at2"/>
<feature type="transmembrane region" description="Helical" evidence="3">
    <location>
        <begin position="811"/>
        <end position="830"/>
    </location>
</feature>
<feature type="compositionally biased region" description="Low complexity" evidence="2">
    <location>
        <begin position="53"/>
        <end position="77"/>
    </location>
</feature>
<keyword evidence="3" id="KW-1133">Transmembrane helix</keyword>
<evidence type="ECO:0000256" key="1">
    <source>
        <dbReference type="SAM" id="Coils"/>
    </source>
</evidence>
<feature type="compositionally biased region" description="Basic and acidic residues" evidence="2">
    <location>
        <begin position="1"/>
        <end position="10"/>
    </location>
</feature>
<feature type="compositionally biased region" description="Basic and acidic residues" evidence="2">
    <location>
        <begin position="213"/>
        <end position="228"/>
    </location>
</feature>
<feature type="compositionally biased region" description="Low complexity" evidence="2">
    <location>
        <begin position="178"/>
        <end position="189"/>
    </location>
</feature>
<keyword evidence="5" id="KW-1185">Reference proteome</keyword>
<feature type="compositionally biased region" description="Pro residues" evidence="2">
    <location>
        <begin position="271"/>
        <end position="281"/>
    </location>
</feature>
<dbReference type="Proteomes" id="UP000198242">
    <property type="component" value="Chromosome I"/>
</dbReference>
<gene>
    <name evidence="4" type="ORF">GA0074695_2986</name>
</gene>
<name>A0A1C4X3U7_MICVI</name>
<sequence length="1397" mass="148306">MKAPAEDRGGPPRRAAPAPPPRATTDPEPTTDVREATARPLSRAAVQRLQSGAGNRAAAALVAQRRAATRTPAAKRPSGAARGTAVPAQRSAGPSPATAASAPAAAAPVEAAPVQRLATDAGPMHRPGPQADPKFAALKTDVRSKQQLLAAHPPAKSEAAKAQGAAKPPQDDKEAQGKAANAEKMNAAKPGEFNKAAFIRAVNEAIAAQAPKNLDEADKFGDSGKADAVKGQVQGQVTDGKKASANAIETTTKAPPDTSAAKEKQVTPLVPDKPPGTPGAPDPAKAVPDKAPPAATDFSAGPKQVDQQMAEAQVTEEQLAKSNEPEFTGALKEKNSAEQHAATAPGQVRAAEAQTLAGAKAAAGQAGAAAMTALAAHRKQAGAQVGAGKEQAKSADEAKRAKVTAILQKVFDATKKDVETILSGLDKKVDDQFSKGEKAARDAFTAEHKRRMDEYKDKRYSGIIGKGRWLKDKFAGLPEEANQIFVVARKGYVDRMQQVISGVADVIGAELTRAKQRIAAGRNELQAEVRRLPADLQAIGREAAGEFAGKFDELTEQVNNKGTELVQTLASKYNEALKSVDEEIAAEKEKNKGLVAKAVDAVAGVIKTILQLKDMLMGVLAKAAQAVMAIIKDPIGFLGNLVSAVGAGLRAFMGNLPEHLKKGLVGWLTGAMAGAGLELPAKFDLRGIVMMIGSLLGLTWAAIRGRIVQRGVPEQAMGAVETSVPLVQKVQAQGLGGMWEEIQDKVGDLKANLFAKISEYLIPTVLMAGITWIISLLNPASAFIRAVKMIIDFVTFIVTQGAQIIEFVNSVLDAIIAIAGGGAGGVPALVEKALARSVPVLIGVLAAVLGIGGLAQKVQKFFKALSRPVMKAVDWVVGKIVALGKKLWANLKARTKAKLEAGRKQPGDLQGGLRAAYALLRRGNSVQQVEDGLPGIQKRYRLASMRLVVESRDEHFTYAHAEGTVQRTNTATAAIPAGPGSEQNGNEQEDNRKRLVNARLLHYGGIFVNKVLAYWWKRQLEKTRLWGSPAVLDGTRAAGHTSLSQPTLQQRVYGKFFAGRRTDPEAPNTWDSEVFKKGSDTRDDLVEALGKHAEGVLRPALLEHAKSHPDAAQFANMAFDSSEDPYGEFDPLPAGSKDADADLVKAVADCGGIIDFLRVVGGGGRSNGIDFAKFKKLWDEDSNSKNWIKNQFRLADSGKHEWIPTNYVARVLEVAVGRSSEAARGAQIAQDWITLQHTLRSFTSHVIWQVSLAPDARDIGKNGIEAHVGGFTKAGNPVFNGTDGKWHKDLRAYFDEFVAGNPTAAPVEFLDRLLAKLEGGDLMWDGDLADVNPALHSHPIDATYKVVTIKGEGTAQETVEITHESGLTISKLASLQSANFNRVRLDFARARAALKVK</sequence>
<accession>A0A1C4X3U7</accession>
<organism evidence="4 5">
    <name type="scientific">Micromonospora viridifaciens</name>
    <dbReference type="NCBI Taxonomy" id="1881"/>
    <lineage>
        <taxon>Bacteria</taxon>
        <taxon>Bacillati</taxon>
        <taxon>Actinomycetota</taxon>
        <taxon>Actinomycetes</taxon>
        <taxon>Micromonosporales</taxon>
        <taxon>Micromonosporaceae</taxon>
        <taxon>Micromonospora</taxon>
    </lineage>
</organism>
<feature type="region of interest" description="Disordered" evidence="2">
    <location>
        <begin position="209"/>
        <end position="348"/>
    </location>
</feature>
<feature type="compositionally biased region" description="Low complexity" evidence="2">
    <location>
        <begin position="154"/>
        <end position="168"/>
    </location>
</feature>
<feature type="transmembrane region" description="Helical" evidence="3">
    <location>
        <begin position="687"/>
        <end position="703"/>
    </location>
</feature>
<feature type="transmembrane region" description="Helical" evidence="3">
    <location>
        <begin position="760"/>
        <end position="777"/>
    </location>
</feature>
<protein>
    <recommendedName>
        <fullName evidence="6">Phage-related protein</fullName>
    </recommendedName>
</protein>
<evidence type="ECO:0000256" key="3">
    <source>
        <dbReference type="SAM" id="Phobius"/>
    </source>
</evidence>
<feature type="coiled-coil region" evidence="1">
    <location>
        <begin position="570"/>
        <end position="597"/>
    </location>
</feature>
<evidence type="ECO:0000256" key="2">
    <source>
        <dbReference type="SAM" id="MobiDB-lite"/>
    </source>
</evidence>
<evidence type="ECO:0000313" key="5">
    <source>
        <dbReference type="Proteomes" id="UP000198242"/>
    </source>
</evidence>